<keyword evidence="2" id="KW-1185">Reference proteome</keyword>
<evidence type="ECO:0000313" key="2">
    <source>
        <dbReference type="Proteomes" id="UP000008633"/>
    </source>
</evidence>
<dbReference type="KEGG" id="nsa:Nitsa_1640"/>
<proteinExistence type="predicted"/>
<reference evidence="2" key="2">
    <citation type="submission" date="2011-01" db="EMBL/GenBank/DDBJ databases">
        <title>The complete genome of Nitratifractor salsuginis DSM 16511.</title>
        <authorList>
            <consortium name="US DOE Joint Genome Institute (JGI-PGF)"/>
            <person name="Lucas S."/>
            <person name="Copeland A."/>
            <person name="Lapidus A."/>
            <person name="Bruce D."/>
            <person name="Goodwin L."/>
            <person name="Pitluck S."/>
            <person name="Kyrpides N."/>
            <person name="Mavromatis K."/>
            <person name="Ivanova N."/>
            <person name="Mikhailova N."/>
            <person name="Zeytun A."/>
            <person name="Detter J.C."/>
            <person name="Tapia R."/>
            <person name="Han C."/>
            <person name="Land M."/>
            <person name="Hauser L."/>
            <person name="Markowitz V."/>
            <person name="Cheng J.-F."/>
            <person name="Hugenholtz P."/>
            <person name="Woyke T."/>
            <person name="Wu D."/>
            <person name="Tindall B."/>
            <person name="Schuetze A."/>
            <person name="Brambilla E."/>
            <person name="Klenk H.-P."/>
            <person name="Eisen J.A."/>
        </authorList>
    </citation>
    <scope>NUCLEOTIDE SEQUENCE [LARGE SCALE GENOMIC DNA]</scope>
    <source>
        <strain evidence="2">DSM 16511 / JCM 12458 / E9I37-1</strain>
    </source>
</reference>
<accession>E6X0V6</accession>
<dbReference type="EMBL" id="CP002452">
    <property type="protein sequence ID" value="ADV46888.1"/>
    <property type="molecule type" value="Genomic_DNA"/>
</dbReference>
<dbReference type="eggNOG" id="ENOG5032Z83">
    <property type="taxonomic scope" value="Bacteria"/>
</dbReference>
<gene>
    <name evidence="1" type="ordered locus">Nitsa_1640</name>
</gene>
<reference evidence="1 2" key="1">
    <citation type="journal article" date="2011" name="Stand. Genomic Sci.">
        <title>Complete genome sequence of Nitratifractor salsuginis type strain (E9I37-1).</title>
        <authorList>
            <person name="Anderson I."/>
            <person name="Sikorski J."/>
            <person name="Zeytun A."/>
            <person name="Nolan M."/>
            <person name="Lapidus A."/>
            <person name="Lucas S."/>
            <person name="Hammon N."/>
            <person name="Deshpande S."/>
            <person name="Cheng J.F."/>
            <person name="Tapia R."/>
            <person name="Han C."/>
            <person name="Goodwin L."/>
            <person name="Pitluck S."/>
            <person name="Liolios K."/>
            <person name="Pagani I."/>
            <person name="Ivanova N."/>
            <person name="Huntemann M."/>
            <person name="Mavromatis K."/>
            <person name="Ovchinikova G."/>
            <person name="Pati A."/>
            <person name="Chen A."/>
            <person name="Palaniappan K."/>
            <person name="Land M."/>
            <person name="Hauser L."/>
            <person name="Brambilla E.M."/>
            <person name="Ngatchou-Djao O.D."/>
            <person name="Rohde M."/>
            <person name="Tindall B.J."/>
            <person name="Goker M."/>
            <person name="Detter J.C."/>
            <person name="Woyke T."/>
            <person name="Bristow J."/>
            <person name="Eisen J.A."/>
            <person name="Markowitz V."/>
            <person name="Hugenholtz P."/>
            <person name="Klenk H.P."/>
            <person name="Kyrpides N.C."/>
        </authorList>
    </citation>
    <scope>NUCLEOTIDE SEQUENCE [LARGE SCALE GENOMIC DNA]</scope>
    <source>
        <strain evidence="2">DSM 16511 / JCM 12458 / E9I37-1</strain>
    </source>
</reference>
<evidence type="ECO:0000313" key="1">
    <source>
        <dbReference type="EMBL" id="ADV46888.1"/>
    </source>
</evidence>
<organism evidence="1 2">
    <name type="scientific">Nitratifractor salsuginis (strain DSM 16511 / JCM 12458 / E9I37-1)</name>
    <dbReference type="NCBI Taxonomy" id="749222"/>
    <lineage>
        <taxon>Bacteria</taxon>
        <taxon>Pseudomonadati</taxon>
        <taxon>Campylobacterota</taxon>
        <taxon>Epsilonproteobacteria</taxon>
        <taxon>Campylobacterales</taxon>
        <taxon>Sulfurovaceae</taxon>
        <taxon>Nitratifractor</taxon>
    </lineage>
</organism>
<name>E6X0V6_NITSE</name>
<dbReference type="Pfam" id="PF10899">
    <property type="entry name" value="AbiGi"/>
    <property type="match status" value="1"/>
</dbReference>
<dbReference type="AlphaFoldDB" id="E6X0V6"/>
<protein>
    <submittedName>
        <fullName evidence="1">Uncharacterized protein</fullName>
    </submittedName>
</protein>
<dbReference type="OrthoDB" id="5494330at2"/>
<dbReference type="Proteomes" id="UP000008633">
    <property type="component" value="Chromosome"/>
</dbReference>
<dbReference type="HOGENOM" id="CLU_113237_0_0_7"/>
<dbReference type="InterPro" id="IPR021223">
    <property type="entry name" value="AbiGi"/>
</dbReference>
<sequence length="212" mass="24706">MGYTDSRPDFSNYLAHFTSNRKTCSQSQDNPTLKFQKMDAMERLISILNSKKIIASTMPWIKANAVCFTECPWSSLLQHTKNYSAYGIGFTKPHIYVAGGGPALYLKEDLLNAQNWDDKVKPFMTPFIPPYGTSNHKKNSKFPKFVDYTHKREWRVPHDFTFNVDDIQFIVVAKNSDIEQIDRIIKWKIPKEKFLSIEMYKKIESLWPTHIS</sequence>
<dbReference type="RefSeq" id="WP_013554575.1">
    <property type="nucleotide sequence ID" value="NC_014935.1"/>
</dbReference>